<dbReference type="EMBL" id="BANX01000041">
    <property type="protein sequence ID" value="GAC70808.1"/>
    <property type="molecule type" value="Genomic_DNA"/>
</dbReference>
<protein>
    <submittedName>
        <fullName evidence="2">Uncharacterized protein</fullName>
    </submittedName>
</protein>
<keyword evidence="3" id="KW-1185">Reference proteome</keyword>
<dbReference type="STRING" id="1223545.GS4_41_00560"/>
<evidence type="ECO:0000313" key="2">
    <source>
        <dbReference type="EMBL" id="GAC70808.1"/>
    </source>
</evidence>
<gene>
    <name evidence="2" type="ORF">GS4_41_00560</name>
</gene>
<accession>M0QQF0</accession>
<organism evidence="2 3">
    <name type="scientific">Gordonia soli NBRC 108243</name>
    <dbReference type="NCBI Taxonomy" id="1223545"/>
    <lineage>
        <taxon>Bacteria</taxon>
        <taxon>Bacillati</taxon>
        <taxon>Actinomycetota</taxon>
        <taxon>Actinomycetes</taxon>
        <taxon>Mycobacteriales</taxon>
        <taxon>Gordoniaceae</taxon>
        <taxon>Gordonia</taxon>
    </lineage>
</organism>
<dbReference type="AlphaFoldDB" id="M0QQF0"/>
<name>M0QQF0_9ACTN</name>
<reference evidence="2 3" key="1">
    <citation type="submission" date="2013-01" db="EMBL/GenBank/DDBJ databases">
        <title>Whole genome shotgun sequence of Gordonia soli NBRC 108243.</title>
        <authorList>
            <person name="Isaki-Nakamura S."/>
            <person name="Hosoyama A."/>
            <person name="Tsuchikane K."/>
            <person name="Ando Y."/>
            <person name="Baba S."/>
            <person name="Ohji S."/>
            <person name="Hamada M."/>
            <person name="Tamura T."/>
            <person name="Yamazoe A."/>
            <person name="Yamazaki S."/>
            <person name="Fujita N."/>
        </authorList>
    </citation>
    <scope>NUCLEOTIDE SEQUENCE [LARGE SCALE GENOMIC DNA]</scope>
    <source>
        <strain evidence="2 3">NBRC 108243</strain>
    </source>
</reference>
<evidence type="ECO:0000256" key="1">
    <source>
        <dbReference type="SAM" id="Coils"/>
    </source>
</evidence>
<proteinExistence type="predicted"/>
<evidence type="ECO:0000313" key="3">
    <source>
        <dbReference type="Proteomes" id="UP000011666"/>
    </source>
</evidence>
<sequence length="249" mass="27530">MRPTYDELLAQRRELETDLAETENARAAAVRRETNTARDLETTATERGQFGQHLSDVGRALGLSRTGFTYADLAREAGRLKTRADDLTRVADVLAEDGVLDHPTPGHLVRAAQRLILDRDYWRSRAENETLELPAPDPTNAEHLRWAAHIVAGNRASSPDVVAGNPVEREPVSAYTLRMYASRVEQAERREREKAVHRGELIDDVAQLIEASVISVLAMVGAKPTPGFDYRTIARESLEAVGLLKADAS</sequence>
<keyword evidence="1" id="KW-0175">Coiled coil</keyword>
<feature type="coiled-coil region" evidence="1">
    <location>
        <begin position="5"/>
        <end position="32"/>
    </location>
</feature>
<dbReference type="Proteomes" id="UP000011666">
    <property type="component" value="Unassembled WGS sequence"/>
</dbReference>
<comment type="caution">
    <text evidence="2">The sequence shown here is derived from an EMBL/GenBank/DDBJ whole genome shotgun (WGS) entry which is preliminary data.</text>
</comment>